<dbReference type="AlphaFoldDB" id="F4T080"/>
<gene>
    <name evidence="1" type="ORF">ECIG_01923</name>
</gene>
<dbReference type="InterPro" id="IPR009274">
    <property type="entry name" value="Gam"/>
</dbReference>
<dbReference type="EMBL" id="GL883912">
    <property type="protein sequence ID" value="EGI15289.1"/>
    <property type="molecule type" value="Genomic_DNA"/>
</dbReference>
<protein>
    <submittedName>
        <fullName evidence="1">Host-nuclease inhibitor protein Gam</fullName>
    </submittedName>
</protein>
<evidence type="ECO:0000313" key="2">
    <source>
        <dbReference type="Proteomes" id="UP000004710"/>
    </source>
</evidence>
<proteinExistence type="predicted"/>
<evidence type="ECO:0000313" key="1">
    <source>
        <dbReference type="EMBL" id="EGI15289.1"/>
    </source>
</evidence>
<dbReference type="InterPro" id="IPR042034">
    <property type="entry name" value="Gam_sf"/>
</dbReference>
<organism evidence="1 2">
    <name type="scientific">Escherichia coli M605</name>
    <dbReference type="NCBI Taxonomy" id="656417"/>
    <lineage>
        <taxon>Bacteria</taxon>
        <taxon>Pseudomonadati</taxon>
        <taxon>Pseudomonadota</taxon>
        <taxon>Gammaproteobacteria</taxon>
        <taxon>Enterobacterales</taxon>
        <taxon>Enterobacteriaceae</taxon>
        <taxon>Escherichia</taxon>
    </lineage>
</organism>
<sequence length="99" mass="11711">MMSTCPIFDRIEELAWSRHYQKIVREEKETELADDLEKGLPQHLFESLCIDHLQRHGASKQAISRAFDDDVEFQERVAEHIRYMVETIARHQVDIDSEV</sequence>
<dbReference type="Gene3D" id="1.10.10.2020">
    <property type="entry name" value="Host-nuclease inhibitor protein Gam"/>
    <property type="match status" value="1"/>
</dbReference>
<dbReference type="Proteomes" id="UP000004710">
    <property type="component" value="Unassembled WGS sequence"/>
</dbReference>
<name>F4T080_ECOLX</name>
<dbReference type="GO" id="GO:0060703">
    <property type="term" value="F:deoxyribonuclease inhibitor activity"/>
    <property type="evidence" value="ECO:0007669"/>
    <property type="project" value="InterPro"/>
</dbReference>
<dbReference type="HOGENOM" id="CLU_153760_0_0_6"/>
<accession>F4T080</accession>
<reference evidence="1 2" key="1">
    <citation type="submission" date="2010-01" db="EMBL/GenBank/DDBJ databases">
        <title>The Genome Sequence of Escherichia coli M605.</title>
        <authorList>
            <consortium name="The Broad Institute Genome Sequencing Platform"/>
            <consortium name="The Broad Institute Genome Sequencing Center for Infectious Disease"/>
            <person name="Feldgarden M."/>
            <person name="Gordon D.M."/>
            <person name="Johnson J.R."/>
            <person name="Johnston B.D."/>
            <person name="Young S."/>
            <person name="Zeng Q."/>
            <person name="Koehrsen M."/>
            <person name="Alvarado L."/>
            <person name="Berlin A.M."/>
            <person name="Borenstein D."/>
            <person name="Chapman S.B."/>
            <person name="Chen Z."/>
            <person name="Engels R."/>
            <person name="Freedman E."/>
            <person name="Gellesch M."/>
            <person name="Goldberg J."/>
            <person name="Griggs A."/>
            <person name="Gujja S."/>
            <person name="Heilman E.R."/>
            <person name="Heiman D.I."/>
            <person name="Hepburn T.A."/>
            <person name="Howarth C."/>
            <person name="Jen D."/>
            <person name="Larson L."/>
            <person name="Lewis B."/>
            <person name="Mehta T."/>
            <person name="Park D."/>
            <person name="Pearson M."/>
            <person name="Richards J."/>
            <person name="Roberts A."/>
            <person name="Saif S."/>
            <person name="Shea T.D."/>
            <person name="Shenoy N."/>
            <person name="Sisk P."/>
            <person name="Stolte C."/>
            <person name="Sykes S.N."/>
            <person name="Walk T."/>
            <person name="White J."/>
            <person name="Yandava C."/>
            <person name="Haas B."/>
            <person name="Henn M.R."/>
            <person name="Nusbaum C."/>
            <person name="Birren B."/>
        </authorList>
    </citation>
    <scope>NUCLEOTIDE SEQUENCE [LARGE SCALE GENOMIC DNA]</scope>
    <source>
        <strain evidence="1 2">M605</strain>
    </source>
</reference>
<dbReference type="Pfam" id="PF06064">
    <property type="entry name" value="Gam"/>
    <property type="match status" value="1"/>
</dbReference>